<dbReference type="EMBL" id="MU001500">
    <property type="protein sequence ID" value="KAF2444721.1"/>
    <property type="molecule type" value="Genomic_DNA"/>
</dbReference>
<dbReference type="PANTHER" id="PTHR47178">
    <property type="entry name" value="MONOOXYGENASE, FAD-BINDING"/>
    <property type="match status" value="1"/>
</dbReference>
<dbReference type="GO" id="GO:0071949">
    <property type="term" value="F:FAD binding"/>
    <property type="evidence" value="ECO:0007669"/>
    <property type="project" value="InterPro"/>
</dbReference>
<evidence type="ECO:0000313" key="9">
    <source>
        <dbReference type="EMBL" id="KAF2444721.1"/>
    </source>
</evidence>
<name>A0A9P4PID5_9PLEO</name>
<dbReference type="Pfam" id="PF01494">
    <property type="entry name" value="FAD_binding_3"/>
    <property type="match status" value="2"/>
</dbReference>
<feature type="domain" description="FAD-binding" evidence="8">
    <location>
        <begin position="2"/>
        <end position="166"/>
    </location>
</feature>
<evidence type="ECO:0000256" key="3">
    <source>
        <dbReference type="ARBA" id="ARBA00007992"/>
    </source>
</evidence>
<dbReference type="PRINTS" id="PR00420">
    <property type="entry name" value="RNGMNOXGNASE"/>
</dbReference>
<evidence type="ECO:0000259" key="8">
    <source>
        <dbReference type="Pfam" id="PF01494"/>
    </source>
</evidence>
<keyword evidence="4" id="KW-0285">Flavoprotein</keyword>
<sequence>MILIIGAGMAGVTLARHLDSRGIPFRIFEQQTEFKNQGFGLTLRADTTQKLLPLLGLQEDAFGKSVAVDRRTGKTNTFLVDVETGARFAAASFKEGASARDWRTNRERLRGVIMGGVAGRVEYGCKMASFGSTAEGVRVVFENGMEVDGRILVAADGVHSDIRSTLLPRCVPRDWDGVMLNGTCRFGVAEWEEKMAPHVGDAAVYPGFADQTVLAITIYDADWDPVGGFVDVSWGYSRRRRVGHDALFVRYADRGFDKASAPAAFWDEIAALPEGLVEPFRTVFKGMKERGDRTIHHQLVSLLVPKDELLSKLQSDRVVFIGDAVHDWSNHAGTAANAAIQDALALGEVLERGEELEAYYEERYSAWLSSYEKNGEDFQVLHRPIGEWKSLLDQQKSDREEVEVKRNVAQL</sequence>
<evidence type="ECO:0000256" key="7">
    <source>
        <dbReference type="ARBA" id="ARBA00023033"/>
    </source>
</evidence>
<evidence type="ECO:0000256" key="4">
    <source>
        <dbReference type="ARBA" id="ARBA00022630"/>
    </source>
</evidence>
<evidence type="ECO:0000256" key="6">
    <source>
        <dbReference type="ARBA" id="ARBA00023002"/>
    </source>
</evidence>
<organism evidence="9 10">
    <name type="scientific">Karstenula rhodostoma CBS 690.94</name>
    <dbReference type="NCBI Taxonomy" id="1392251"/>
    <lineage>
        <taxon>Eukaryota</taxon>
        <taxon>Fungi</taxon>
        <taxon>Dikarya</taxon>
        <taxon>Ascomycota</taxon>
        <taxon>Pezizomycotina</taxon>
        <taxon>Dothideomycetes</taxon>
        <taxon>Pleosporomycetidae</taxon>
        <taxon>Pleosporales</taxon>
        <taxon>Massarineae</taxon>
        <taxon>Didymosphaeriaceae</taxon>
        <taxon>Karstenula</taxon>
    </lineage>
</organism>
<accession>A0A9P4PID5</accession>
<keyword evidence="5" id="KW-0274">FAD</keyword>
<dbReference type="SUPFAM" id="SSF51905">
    <property type="entry name" value="FAD/NAD(P)-binding domain"/>
    <property type="match status" value="1"/>
</dbReference>
<dbReference type="Gene3D" id="3.50.50.60">
    <property type="entry name" value="FAD/NAD(P)-binding domain"/>
    <property type="match status" value="1"/>
</dbReference>
<keyword evidence="6" id="KW-0560">Oxidoreductase</keyword>
<dbReference type="Proteomes" id="UP000799764">
    <property type="component" value="Unassembled WGS sequence"/>
</dbReference>
<dbReference type="AlphaFoldDB" id="A0A9P4PID5"/>
<keyword evidence="10" id="KW-1185">Reference proteome</keyword>
<comment type="caution">
    <text evidence="9">The sequence shown here is derived from an EMBL/GenBank/DDBJ whole genome shotgun (WGS) entry which is preliminary data.</text>
</comment>
<dbReference type="InterPro" id="IPR002938">
    <property type="entry name" value="FAD-bd"/>
</dbReference>
<gene>
    <name evidence="9" type="ORF">P171DRAFT_281601</name>
</gene>
<protein>
    <submittedName>
        <fullName evidence="9">FAD/NAD(P)-binding domain-containing protein</fullName>
    </submittedName>
</protein>
<reference evidence="9" key="1">
    <citation type="journal article" date="2020" name="Stud. Mycol.">
        <title>101 Dothideomycetes genomes: a test case for predicting lifestyles and emergence of pathogens.</title>
        <authorList>
            <person name="Haridas S."/>
            <person name="Albert R."/>
            <person name="Binder M."/>
            <person name="Bloem J."/>
            <person name="Labutti K."/>
            <person name="Salamov A."/>
            <person name="Andreopoulos B."/>
            <person name="Baker S."/>
            <person name="Barry K."/>
            <person name="Bills G."/>
            <person name="Bluhm B."/>
            <person name="Cannon C."/>
            <person name="Castanera R."/>
            <person name="Culley D."/>
            <person name="Daum C."/>
            <person name="Ezra D."/>
            <person name="Gonzalez J."/>
            <person name="Henrissat B."/>
            <person name="Kuo A."/>
            <person name="Liang C."/>
            <person name="Lipzen A."/>
            <person name="Lutzoni F."/>
            <person name="Magnuson J."/>
            <person name="Mondo S."/>
            <person name="Nolan M."/>
            <person name="Ohm R."/>
            <person name="Pangilinan J."/>
            <person name="Park H.-J."/>
            <person name="Ramirez L."/>
            <person name="Alfaro M."/>
            <person name="Sun H."/>
            <person name="Tritt A."/>
            <person name="Yoshinaga Y."/>
            <person name="Zwiers L.-H."/>
            <person name="Turgeon B."/>
            <person name="Goodwin S."/>
            <person name="Spatafora J."/>
            <person name="Crous P."/>
            <person name="Grigoriev I."/>
        </authorList>
    </citation>
    <scope>NUCLEOTIDE SEQUENCE</scope>
    <source>
        <strain evidence="9">CBS 690.94</strain>
    </source>
</reference>
<feature type="domain" description="FAD-binding" evidence="8">
    <location>
        <begin position="306"/>
        <end position="373"/>
    </location>
</feature>
<evidence type="ECO:0000256" key="5">
    <source>
        <dbReference type="ARBA" id="ARBA00022827"/>
    </source>
</evidence>
<evidence type="ECO:0000256" key="2">
    <source>
        <dbReference type="ARBA" id="ARBA00005179"/>
    </source>
</evidence>
<dbReference type="GO" id="GO:0004497">
    <property type="term" value="F:monooxygenase activity"/>
    <property type="evidence" value="ECO:0007669"/>
    <property type="project" value="UniProtKB-KW"/>
</dbReference>
<dbReference type="InterPro" id="IPR036188">
    <property type="entry name" value="FAD/NAD-bd_sf"/>
</dbReference>
<comment type="cofactor">
    <cofactor evidence="1">
        <name>FAD</name>
        <dbReference type="ChEBI" id="CHEBI:57692"/>
    </cofactor>
</comment>
<dbReference type="OrthoDB" id="47494at2759"/>
<keyword evidence="7" id="KW-0503">Monooxygenase</keyword>
<comment type="similarity">
    <text evidence="3">Belongs to the paxM FAD-dependent monooxygenase family.</text>
</comment>
<proteinExistence type="inferred from homology"/>
<comment type="pathway">
    <text evidence="2">Secondary metabolite biosynthesis.</text>
</comment>
<evidence type="ECO:0000256" key="1">
    <source>
        <dbReference type="ARBA" id="ARBA00001974"/>
    </source>
</evidence>
<evidence type="ECO:0000313" key="10">
    <source>
        <dbReference type="Proteomes" id="UP000799764"/>
    </source>
</evidence>
<dbReference type="PANTHER" id="PTHR47178:SF4">
    <property type="entry name" value="FAD-DEPENDENT MONOOXYGENASE APTC"/>
    <property type="match status" value="1"/>
</dbReference>